<dbReference type="Proteomes" id="UP000292118">
    <property type="component" value="Chromosome"/>
</dbReference>
<dbReference type="KEGG" id="xya:ET471_15105"/>
<dbReference type="AlphaFoldDB" id="A0A4P6F6Y6"/>
<proteinExistence type="predicted"/>
<gene>
    <name evidence="3" type="ORF">ET471_15105</name>
</gene>
<keyword evidence="4" id="KW-1185">Reference proteome</keyword>
<organism evidence="3 4">
    <name type="scientific">Xylanimonas protaetiae</name>
    <dbReference type="NCBI Taxonomy" id="2509457"/>
    <lineage>
        <taxon>Bacteria</taxon>
        <taxon>Bacillati</taxon>
        <taxon>Actinomycetota</taxon>
        <taxon>Actinomycetes</taxon>
        <taxon>Micrococcales</taxon>
        <taxon>Promicromonosporaceae</taxon>
        <taxon>Xylanimonas</taxon>
    </lineage>
</organism>
<feature type="domain" description="DUF2264" evidence="2">
    <location>
        <begin position="23"/>
        <end position="377"/>
    </location>
</feature>
<evidence type="ECO:0000313" key="4">
    <source>
        <dbReference type="Proteomes" id="UP000292118"/>
    </source>
</evidence>
<feature type="region of interest" description="Disordered" evidence="1">
    <location>
        <begin position="470"/>
        <end position="492"/>
    </location>
</feature>
<dbReference type="InterPro" id="IPR016624">
    <property type="entry name" value="UCP014753"/>
</dbReference>
<dbReference type="Pfam" id="PF10022">
    <property type="entry name" value="DUF2264"/>
    <property type="match status" value="1"/>
</dbReference>
<evidence type="ECO:0000313" key="3">
    <source>
        <dbReference type="EMBL" id="QAY71196.1"/>
    </source>
</evidence>
<name>A0A4P6F6Y6_9MICO</name>
<dbReference type="PANTHER" id="PTHR35339">
    <property type="entry name" value="LINALOOL DEHYDRATASE_ISOMERASE DOMAIN-CONTAINING PROTEIN"/>
    <property type="match status" value="1"/>
</dbReference>
<dbReference type="InterPro" id="IPR049349">
    <property type="entry name" value="DUF2264_N"/>
</dbReference>
<dbReference type="EMBL" id="CP035493">
    <property type="protein sequence ID" value="QAY71196.1"/>
    <property type="molecule type" value="Genomic_DNA"/>
</dbReference>
<reference evidence="3 4" key="1">
    <citation type="submission" date="2019-01" db="EMBL/GenBank/DDBJ databases">
        <title>Genome sequencing of strain FW10M-9.</title>
        <authorList>
            <person name="Heo J."/>
            <person name="Kim S.-J."/>
            <person name="Kim J.-S."/>
            <person name="Hong S.-B."/>
            <person name="Kwon S.-W."/>
        </authorList>
    </citation>
    <scope>NUCLEOTIDE SEQUENCE [LARGE SCALE GENOMIC DNA]</scope>
    <source>
        <strain evidence="3 4">FW10M-9</strain>
    </source>
</reference>
<accession>A0A4P6F6Y6</accession>
<evidence type="ECO:0000256" key="1">
    <source>
        <dbReference type="SAM" id="MobiDB-lite"/>
    </source>
</evidence>
<evidence type="ECO:0000259" key="2">
    <source>
        <dbReference type="Pfam" id="PF10022"/>
    </source>
</evidence>
<dbReference type="OrthoDB" id="9813465at2"/>
<dbReference type="PANTHER" id="PTHR35339:SF4">
    <property type="entry name" value="LINALOOL DEHYDRATASE_ISOMERASE DOMAIN-CONTAINING PROTEIN"/>
    <property type="match status" value="1"/>
</dbReference>
<sequence length="656" mass="70051">MPTTTSLALPPLDLDLSPVTGWTRAHHVAVLERVLDACRRHASASGARITFDGRSSRAGADSDGLEGFARSFLGAAFRVAGEPEAAGGSLSWYADGFAAGTDPAHPDAWPLPADRYQPIVESAALALGLGLTRDTFWDRLPEPTRASTARYLGHATGARTHDNNWTLFTTVVDEVLLHLDDDASDALRRRRADEVEATLARIERWYRGDGWYSDGDGQRFDHYAGWAMHFYPLWWARLAADRAPDLAAELGARYAARARRFLEQLVETFGAEGRPLHQGRSLTYRFAALAPFWTAALHDAVPLRPGQLRTLGSSTVRHFVDGGALAPDGHLTTGWLSEYPPIAQPYSGPGSPMWASKGFAGLALPAGHPVWTATEERLPDDERAVALPVPGLALTRTRRGVVRAANHGSDHYPTLTGFDDPYYSRLAYTTHTGPVPEPDDAVEEHLALVRDDGVPSRRVQILRGAPVAADGTTVRGTSTHRPSWQPDDVERPDGWQVTTVTAAAPGVEVRLHRVTGTASGRPVVGSREGGPCVAGRAPAHGAASSGPRPAAWARSGDLTAWTVGLHGWTTARLHTTARTAFGNDALVPVLEAAGTPALLVSVVGLDAVAEPLPGVVPDVDARWLPGDGGLEVTVAPWRDGESIPTVIVLPVDGAVG</sequence>
<dbReference type="RefSeq" id="WP_129189646.1">
    <property type="nucleotide sequence ID" value="NZ_CP035493.1"/>
</dbReference>
<protein>
    <submittedName>
        <fullName evidence="3">DUF2264 domain-containing protein</fullName>
    </submittedName>
</protein>